<feature type="domain" description="T2SS protein K first SAM-like" evidence="10">
    <location>
        <begin position="108"/>
        <end position="176"/>
    </location>
</feature>
<dbReference type="GO" id="GO:0009306">
    <property type="term" value="P:protein secretion"/>
    <property type="evidence" value="ECO:0007669"/>
    <property type="project" value="InterPro"/>
</dbReference>
<organism evidence="11 12">
    <name type="scientific">Dissulfuribacter thermophilus</name>
    <dbReference type="NCBI Taxonomy" id="1156395"/>
    <lineage>
        <taxon>Bacteria</taxon>
        <taxon>Pseudomonadati</taxon>
        <taxon>Thermodesulfobacteriota</taxon>
        <taxon>Dissulfuribacteria</taxon>
        <taxon>Dissulfuribacterales</taxon>
        <taxon>Dissulfuribacteraceae</taxon>
        <taxon>Dissulfuribacter</taxon>
    </lineage>
</organism>
<dbReference type="Gene3D" id="1.10.40.60">
    <property type="entry name" value="EpsJ-like"/>
    <property type="match status" value="1"/>
</dbReference>
<dbReference type="EMBL" id="MAGO01000004">
    <property type="protein sequence ID" value="OCC15545.1"/>
    <property type="molecule type" value="Genomic_DNA"/>
</dbReference>
<gene>
    <name evidence="11" type="ORF">DBT_0896</name>
</gene>
<keyword evidence="6" id="KW-0812">Transmembrane</keyword>
<evidence type="ECO:0000256" key="1">
    <source>
        <dbReference type="ARBA" id="ARBA00004533"/>
    </source>
</evidence>
<evidence type="ECO:0000259" key="10">
    <source>
        <dbReference type="Pfam" id="PF21687"/>
    </source>
</evidence>
<evidence type="ECO:0000256" key="2">
    <source>
        <dbReference type="ARBA" id="ARBA00007246"/>
    </source>
</evidence>
<protein>
    <submittedName>
        <fullName evidence="11">General secretion pathway protein K</fullName>
    </submittedName>
</protein>
<dbReference type="PANTHER" id="PTHR38831:SF2">
    <property type="entry name" value="TYPE II SECRETION SYSTEM PROTEIN K"/>
    <property type="match status" value="1"/>
</dbReference>
<dbReference type="Pfam" id="PF21687">
    <property type="entry name" value="T2SSK_1st"/>
    <property type="match status" value="1"/>
</dbReference>
<comment type="similarity">
    <text evidence="2">Belongs to the GSP K family.</text>
</comment>
<proteinExistence type="inferred from homology"/>
<comment type="subcellular location">
    <subcellularLocation>
        <location evidence="1">Cell inner membrane</location>
    </subcellularLocation>
</comment>
<evidence type="ECO:0000256" key="3">
    <source>
        <dbReference type="ARBA" id="ARBA00022448"/>
    </source>
</evidence>
<keyword evidence="8" id="KW-1133">Transmembrane helix</keyword>
<name>A0A1B9F6W4_9BACT</name>
<keyword evidence="7" id="KW-0653">Protein transport</keyword>
<evidence type="ECO:0000256" key="9">
    <source>
        <dbReference type="ARBA" id="ARBA00023136"/>
    </source>
</evidence>
<dbReference type="InterPro" id="IPR005628">
    <property type="entry name" value="GspK"/>
</dbReference>
<reference evidence="11 12" key="1">
    <citation type="submission" date="2016-06" db="EMBL/GenBank/DDBJ databases">
        <title>Respiratory ammonification of nitrate coupled to the oxidation of elemental sulfur in deep-sea autotrophic thermophilic bacteria.</title>
        <authorList>
            <person name="Slobodkina G.B."/>
            <person name="Mardanov A.V."/>
            <person name="Ravin N.V."/>
            <person name="Frolova A.A."/>
            <person name="Viryasiv M.B."/>
            <person name="Chernyh N.A."/>
            <person name="Bonch-Osmolovskaya E.A."/>
            <person name="Slobodkin A.I."/>
        </authorList>
    </citation>
    <scope>NUCLEOTIDE SEQUENCE [LARGE SCALE GENOMIC DNA]</scope>
    <source>
        <strain evidence="11 12">S69</strain>
    </source>
</reference>
<dbReference type="InterPro" id="IPR049031">
    <property type="entry name" value="T2SSK_SAM-like_1st"/>
</dbReference>
<dbReference type="AlphaFoldDB" id="A0A1B9F6W4"/>
<dbReference type="STRING" id="1156395.DBT_0896"/>
<evidence type="ECO:0000256" key="6">
    <source>
        <dbReference type="ARBA" id="ARBA00022692"/>
    </source>
</evidence>
<dbReference type="Proteomes" id="UP000093080">
    <property type="component" value="Unassembled WGS sequence"/>
</dbReference>
<evidence type="ECO:0000256" key="7">
    <source>
        <dbReference type="ARBA" id="ARBA00022927"/>
    </source>
</evidence>
<dbReference type="SUPFAM" id="SSF158544">
    <property type="entry name" value="GspK insert domain-like"/>
    <property type="match status" value="1"/>
</dbReference>
<keyword evidence="5" id="KW-0997">Cell inner membrane</keyword>
<sequence length="270" mass="30493">MVLWVLALLTMIVAYYANQVRILRNAAQYTFSSIQGEQAALSVLRLVANHLSEVSVEDSTEDDTLTIVPQRVYLTHVGSLDVRFEVENEAGKIDLNRVEEDFLREFLRYLLGEENPKKADTICDGILDWRDPDKLTHINGAEDETYEEKDPPYHAANGPFKTVDELLLVNGVTSRLFYGPIESPNIPEGWKGGLKDLFTIYNGKSSVNPDLAPAPIRNFLEERADLGFNGKASVWLLKISAASRRYRIYWEKIGNAPGYKIVFWTEGVGH</sequence>
<evidence type="ECO:0000256" key="5">
    <source>
        <dbReference type="ARBA" id="ARBA00022519"/>
    </source>
</evidence>
<keyword evidence="9" id="KW-0472">Membrane</keyword>
<keyword evidence="4" id="KW-1003">Cell membrane</keyword>
<dbReference type="InterPro" id="IPR038072">
    <property type="entry name" value="GspK_central_sf"/>
</dbReference>
<evidence type="ECO:0000256" key="8">
    <source>
        <dbReference type="ARBA" id="ARBA00022989"/>
    </source>
</evidence>
<accession>A0A1B9F6W4</accession>
<evidence type="ECO:0000313" key="11">
    <source>
        <dbReference type="EMBL" id="OCC15545.1"/>
    </source>
</evidence>
<evidence type="ECO:0000256" key="4">
    <source>
        <dbReference type="ARBA" id="ARBA00022475"/>
    </source>
</evidence>
<evidence type="ECO:0000313" key="12">
    <source>
        <dbReference type="Proteomes" id="UP000093080"/>
    </source>
</evidence>
<keyword evidence="3" id="KW-0813">Transport</keyword>
<dbReference type="PANTHER" id="PTHR38831">
    <property type="entry name" value="TYPE II SECRETION SYSTEM PROTEIN K"/>
    <property type="match status" value="1"/>
</dbReference>
<dbReference type="GO" id="GO:0005886">
    <property type="term" value="C:plasma membrane"/>
    <property type="evidence" value="ECO:0007669"/>
    <property type="project" value="UniProtKB-SubCell"/>
</dbReference>
<keyword evidence="12" id="KW-1185">Reference proteome</keyword>
<comment type="caution">
    <text evidence="11">The sequence shown here is derived from an EMBL/GenBank/DDBJ whole genome shotgun (WGS) entry which is preliminary data.</text>
</comment>